<keyword evidence="2" id="KW-1185">Reference proteome</keyword>
<dbReference type="EMBL" id="JACIIU010000025">
    <property type="protein sequence ID" value="MBB6262356.1"/>
    <property type="molecule type" value="Genomic_DNA"/>
</dbReference>
<dbReference type="Proteomes" id="UP000555393">
    <property type="component" value="Unassembled WGS sequence"/>
</dbReference>
<protein>
    <submittedName>
        <fullName evidence="1">Uncharacterized protein</fullName>
    </submittedName>
</protein>
<accession>A0A841LY97</accession>
<gene>
    <name evidence="1" type="ORF">FHS77_002928</name>
</gene>
<name>A0A841LY97_9HYPH</name>
<proteinExistence type="predicted"/>
<dbReference type="AlphaFoldDB" id="A0A841LY97"/>
<evidence type="ECO:0000313" key="2">
    <source>
        <dbReference type="Proteomes" id="UP000555393"/>
    </source>
</evidence>
<reference evidence="1 2" key="1">
    <citation type="submission" date="2020-08" db="EMBL/GenBank/DDBJ databases">
        <title>Genomic Encyclopedia of Type Strains, Phase IV (KMG-IV): sequencing the most valuable type-strain genomes for metagenomic binning, comparative biology and taxonomic classification.</title>
        <authorList>
            <person name="Goeker M."/>
        </authorList>
    </citation>
    <scope>NUCLEOTIDE SEQUENCE [LARGE SCALE GENOMIC DNA]</scope>
    <source>
        <strain evidence="1 2">DSM 22336</strain>
    </source>
</reference>
<organism evidence="1 2">
    <name type="scientific">Paenochrobactrum gallinarii</name>
    <dbReference type="NCBI Taxonomy" id="643673"/>
    <lineage>
        <taxon>Bacteria</taxon>
        <taxon>Pseudomonadati</taxon>
        <taxon>Pseudomonadota</taxon>
        <taxon>Alphaproteobacteria</taxon>
        <taxon>Hyphomicrobiales</taxon>
        <taxon>Brucellaceae</taxon>
        <taxon>Paenochrobactrum</taxon>
    </lineage>
</organism>
<sequence length="29" mass="3341">METRFVCYNAGMIIVAPNLKKIKFFFDSG</sequence>
<evidence type="ECO:0000313" key="1">
    <source>
        <dbReference type="EMBL" id="MBB6262356.1"/>
    </source>
</evidence>
<comment type="caution">
    <text evidence="1">The sequence shown here is derived from an EMBL/GenBank/DDBJ whole genome shotgun (WGS) entry which is preliminary data.</text>
</comment>